<dbReference type="InterPro" id="IPR015943">
    <property type="entry name" value="WD40/YVTN_repeat-like_dom_sf"/>
</dbReference>
<dbReference type="EMBL" id="CM000882">
    <property type="protein sequence ID" value="KQJ99791.1"/>
    <property type="molecule type" value="Genomic_DNA"/>
</dbReference>
<dbReference type="SMART" id="SM00320">
    <property type="entry name" value="WD40"/>
    <property type="match status" value="6"/>
</dbReference>
<feature type="repeat" description="WD" evidence="3">
    <location>
        <begin position="308"/>
        <end position="340"/>
    </location>
</feature>
<organism evidence="4">
    <name type="scientific">Brachypodium distachyon</name>
    <name type="common">Purple false brome</name>
    <name type="synonym">Trachynia distachya</name>
    <dbReference type="NCBI Taxonomy" id="15368"/>
    <lineage>
        <taxon>Eukaryota</taxon>
        <taxon>Viridiplantae</taxon>
        <taxon>Streptophyta</taxon>
        <taxon>Embryophyta</taxon>
        <taxon>Tracheophyta</taxon>
        <taxon>Spermatophyta</taxon>
        <taxon>Magnoliopsida</taxon>
        <taxon>Liliopsida</taxon>
        <taxon>Poales</taxon>
        <taxon>Poaceae</taxon>
        <taxon>BOP clade</taxon>
        <taxon>Pooideae</taxon>
        <taxon>Stipodae</taxon>
        <taxon>Brachypodieae</taxon>
        <taxon>Brachypodium</taxon>
    </lineage>
</organism>
<dbReference type="EMBL" id="CM000882">
    <property type="protein sequence ID" value="KQJ99798.1"/>
    <property type="molecule type" value="Genomic_DNA"/>
</dbReference>
<evidence type="ECO:0000256" key="1">
    <source>
        <dbReference type="ARBA" id="ARBA00022574"/>
    </source>
</evidence>
<evidence type="ECO:0000313" key="4">
    <source>
        <dbReference type="EMBL" id="KQJ99798.1"/>
    </source>
</evidence>
<dbReference type="Proteomes" id="UP000008810">
    <property type="component" value="Chromosome 3"/>
</dbReference>
<dbReference type="KEGG" id="bdi:100845914"/>
<dbReference type="STRING" id="15368.A0A0Q3FKL2"/>
<keyword evidence="1 3" id="KW-0853">WD repeat</keyword>
<evidence type="ECO:0000313" key="6">
    <source>
        <dbReference type="Proteomes" id="UP000008810"/>
    </source>
</evidence>
<dbReference type="AlphaFoldDB" id="A0A0Q3FKL2"/>
<dbReference type="PANTHER" id="PTHR14221">
    <property type="entry name" value="WD REPEAT DOMAIN 44"/>
    <property type="match status" value="1"/>
</dbReference>
<dbReference type="EnsemblPlants" id="KQJ99791">
    <property type="protein sequence ID" value="KQJ99791"/>
    <property type="gene ID" value="BRADI_3g45240v3"/>
</dbReference>
<keyword evidence="6" id="KW-1185">Reference proteome</keyword>
<evidence type="ECO:0000313" key="5">
    <source>
        <dbReference type="EnsemblPlants" id="KQJ99791"/>
    </source>
</evidence>
<dbReference type="EnsemblPlants" id="KQJ99798">
    <property type="protein sequence ID" value="KQJ99798"/>
    <property type="gene ID" value="BRADI_3g45240v3"/>
</dbReference>
<dbReference type="PROSITE" id="PS50082">
    <property type="entry name" value="WD_REPEATS_2"/>
    <property type="match status" value="4"/>
</dbReference>
<dbReference type="RefSeq" id="XP_003572593.1">
    <property type="nucleotide sequence ID" value="XM_003572545.4"/>
</dbReference>
<protein>
    <submittedName>
        <fullName evidence="4 5">Uncharacterized protein</fullName>
    </submittedName>
</protein>
<dbReference type="OrthoDB" id="408728at2759"/>
<dbReference type="InterPro" id="IPR040324">
    <property type="entry name" value="WDR44/Dgr2"/>
</dbReference>
<dbReference type="InterPro" id="IPR020472">
    <property type="entry name" value="WD40_PAC1"/>
</dbReference>
<dbReference type="ExpressionAtlas" id="A0A0Q3FKL2">
    <property type="expression patterns" value="baseline"/>
</dbReference>
<dbReference type="Gramene" id="KQJ99791">
    <property type="protein sequence ID" value="KQJ99791"/>
    <property type="gene ID" value="BRADI_3g45240v3"/>
</dbReference>
<accession>A0A0Q3FKL2</accession>
<evidence type="ECO:0000256" key="2">
    <source>
        <dbReference type="ARBA" id="ARBA00022737"/>
    </source>
</evidence>
<sequence>MPRSASVGESDVFFDACSSTKGSSSIVVSATDEVSASWRPDYELWTSEPMSVQERRHRFLKGMMGFVEPIPTGIDFPHWQVETTADCSCHDLKERISSICSSFRSAFSEDVSVPDSACLIRVLDTTNRFAVHEEVESDKMRTSNELGSLFGFSQLVQNTRKGFKSLWGSFTRKKKCPARTCKHDVHVKNMKTSTLLSRIKVHHQNKKWLDFSAVYMCQEIQAHDGLIKVMKFSPSGWYLASGGSDSVVRIWMVREVDSSPDMRGRDTPLGYMNRSIGLRRKPRKGRSRAIAILPKKVFNITETPLHEFHGHASDILDMTWSMSEFLLTSSKDKMVRMWKVGCDGCLAVFKHRDYVTCVEFNPVDERYFVSGSIDGKVRVWDVSDNRVIDWADAHGIITAISYQADGKGFIVGTVAGTCRFYDQSDQNMQLNRLMQVKPKKKSAANRITSLQLSRGDSSQLIITSTDSKIRFSEGVDIIQKFQGPRNSKVLLPPSLTSDGRYLITAGMDSNVHIWNSDTLGNNSKSTKRPKPTIRSRETFFSEGVASVAHWPGLRQEGSNFCPSSCGETHGLGCCSSGTWFFADGMRDASATWPEESLLPSLNLKNINCCSVPDDCRSKASAAWNLVIVTGSRDGVIRSFHNYGLPVRL</sequence>
<dbReference type="InterPro" id="IPR001680">
    <property type="entry name" value="WD40_rpt"/>
</dbReference>
<gene>
    <name evidence="5" type="primary">LOC100845914</name>
    <name evidence="4" type="ORF">BRADI_3g45240v3</name>
</gene>
<feature type="repeat" description="WD" evidence="3">
    <location>
        <begin position="348"/>
        <end position="390"/>
    </location>
</feature>
<dbReference type="PANTHER" id="PTHR14221:SF42">
    <property type="entry name" value="TRANSDUCIN_WD40 REPEAT-LIKE SUPERFAMILY PROTEIN"/>
    <property type="match status" value="1"/>
</dbReference>
<keyword evidence="2" id="KW-0677">Repeat</keyword>
<feature type="repeat" description="WD" evidence="3">
    <location>
        <begin position="494"/>
        <end position="515"/>
    </location>
</feature>
<dbReference type="SUPFAM" id="SSF50978">
    <property type="entry name" value="WD40 repeat-like"/>
    <property type="match status" value="1"/>
</dbReference>
<reference evidence="4 5" key="1">
    <citation type="journal article" date="2010" name="Nature">
        <title>Genome sequencing and analysis of the model grass Brachypodium distachyon.</title>
        <authorList>
            <consortium name="International Brachypodium Initiative"/>
        </authorList>
    </citation>
    <scope>NUCLEOTIDE SEQUENCE [LARGE SCALE GENOMIC DNA]</scope>
    <source>
        <strain evidence="4">Bd21</strain>
        <strain evidence="5">cv. Bd21</strain>
    </source>
</reference>
<dbReference type="Gene3D" id="2.130.10.10">
    <property type="entry name" value="YVTN repeat-like/Quinoprotein amine dehydrogenase"/>
    <property type="match status" value="1"/>
</dbReference>
<dbReference type="Pfam" id="PF00400">
    <property type="entry name" value="WD40"/>
    <property type="match status" value="4"/>
</dbReference>
<reference evidence="4" key="2">
    <citation type="submission" date="2017-06" db="EMBL/GenBank/DDBJ databases">
        <title>WGS assembly of Brachypodium distachyon.</title>
        <authorList>
            <consortium name="The International Brachypodium Initiative"/>
            <person name="Lucas S."/>
            <person name="Harmon-Smith M."/>
            <person name="Lail K."/>
            <person name="Tice H."/>
            <person name="Grimwood J."/>
            <person name="Bruce D."/>
            <person name="Barry K."/>
            <person name="Shu S."/>
            <person name="Lindquist E."/>
            <person name="Wang M."/>
            <person name="Pitluck S."/>
            <person name="Vogel J.P."/>
            <person name="Garvin D.F."/>
            <person name="Mockler T.C."/>
            <person name="Schmutz J."/>
            <person name="Rokhsar D."/>
            <person name="Bevan M.W."/>
        </authorList>
    </citation>
    <scope>NUCLEOTIDE SEQUENCE</scope>
    <source>
        <strain evidence="4">Bd21</strain>
    </source>
</reference>
<dbReference type="Gramene" id="KQJ99798">
    <property type="protein sequence ID" value="KQJ99798"/>
    <property type="gene ID" value="BRADI_3g45240v3"/>
</dbReference>
<proteinExistence type="predicted"/>
<name>A0A0Q3FKL2_BRADI</name>
<reference evidence="5" key="3">
    <citation type="submission" date="2018-08" db="UniProtKB">
        <authorList>
            <consortium name="EnsemblPlants"/>
        </authorList>
    </citation>
    <scope>IDENTIFICATION</scope>
    <source>
        <strain evidence="5">cv. Bd21</strain>
    </source>
</reference>
<dbReference type="PROSITE" id="PS50294">
    <property type="entry name" value="WD_REPEATS_REGION"/>
    <property type="match status" value="3"/>
</dbReference>
<dbReference type="PRINTS" id="PR00320">
    <property type="entry name" value="GPROTEINBRPT"/>
</dbReference>
<dbReference type="GeneID" id="100845914"/>
<evidence type="ECO:0000256" key="3">
    <source>
        <dbReference type="PROSITE-ProRule" id="PRU00221"/>
    </source>
</evidence>
<dbReference type="RefSeq" id="XP_014755609.1">
    <property type="nucleotide sequence ID" value="XM_014900123.2"/>
</dbReference>
<dbReference type="InterPro" id="IPR036322">
    <property type="entry name" value="WD40_repeat_dom_sf"/>
</dbReference>
<feature type="repeat" description="WD" evidence="3">
    <location>
        <begin position="220"/>
        <end position="251"/>
    </location>
</feature>